<feature type="domain" description="SH3b" evidence="1">
    <location>
        <begin position="36"/>
        <end position="81"/>
    </location>
</feature>
<evidence type="ECO:0000259" key="1">
    <source>
        <dbReference type="Pfam" id="PF08239"/>
    </source>
</evidence>
<dbReference type="Gene3D" id="2.40.160.20">
    <property type="match status" value="1"/>
</dbReference>
<sequence length="259" mass="28822">APALQVTSAHDSNAWPEGAGLPTLMVKLVGGDHNVVRSGPGEDYAIVGVYPKDARLEVLAKNEEWYNVRVSPTESGWIHSSLCEEYEDLSALELRPNPRLYSRVGSFSVSGYTGGYAFDRKSNSLVVGGRLGYYLFDFLEIEGGLGWTHVHRPEEIVESLFHLRLEAEDFDMLFYQLGTRIELLPGRRMVPYLVGGVGSSIYLGRSESALDFGGGTMLFVSKTTAVRWELRSYQFHTGTDQARRMSHNVEFSIGSTLLF</sequence>
<name>A0A956M252_UNCEI</name>
<comment type="caution">
    <text evidence="2">The sequence shown here is derived from an EMBL/GenBank/DDBJ whole genome shotgun (WGS) entry which is preliminary data.</text>
</comment>
<evidence type="ECO:0000313" key="3">
    <source>
        <dbReference type="Proteomes" id="UP000697710"/>
    </source>
</evidence>
<protein>
    <submittedName>
        <fullName evidence="2">SH3 domain-containing protein</fullName>
    </submittedName>
</protein>
<dbReference type="InterPro" id="IPR003646">
    <property type="entry name" value="SH3-like_bac-type"/>
</dbReference>
<reference evidence="2" key="2">
    <citation type="journal article" date="2021" name="Microbiome">
        <title>Successional dynamics and alternative stable states in a saline activated sludge microbial community over 9 years.</title>
        <authorList>
            <person name="Wang Y."/>
            <person name="Ye J."/>
            <person name="Ju F."/>
            <person name="Liu L."/>
            <person name="Boyd J.A."/>
            <person name="Deng Y."/>
            <person name="Parks D.H."/>
            <person name="Jiang X."/>
            <person name="Yin X."/>
            <person name="Woodcroft B.J."/>
            <person name="Tyson G.W."/>
            <person name="Hugenholtz P."/>
            <person name="Polz M.F."/>
            <person name="Zhang T."/>
        </authorList>
    </citation>
    <scope>NUCLEOTIDE SEQUENCE</scope>
    <source>
        <strain evidence="2">HKST-UBA01</strain>
    </source>
</reference>
<dbReference type="Pfam" id="PF08239">
    <property type="entry name" value="SH3_3"/>
    <property type="match status" value="1"/>
</dbReference>
<reference evidence="2" key="1">
    <citation type="submission" date="2020-04" db="EMBL/GenBank/DDBJ databases">
        <authorList>
            <person name="Zhang T."/>
        </authorList>
    </citation>
    <scope>NUCLEOTIDE SEQUENCE</scope>
    <source>
        <strain evidence="2">HKST-UBA01</strain>
    </source>
</reference>
<dbReference type="Proteomes" id="UP000697710">
    <property type="component" value="Unassembled WGS sequence"/>
</dbReference>
<dbReference type="SUPFAM" id="SSF56925">
    <property type="entry name" value="OMPA-like"/>
    <property type="match status" value="1"/>
</dbReference>
<feature type="non-terminal residue" evidence="2">
    <location>
        <position position="1"/>
    </location>
</feature>
<dbReference type="Gene3D" id="2.30.30.40">
    <property type="entry name" value="SH3 Domains"/>
    <property type="match status" value="1"/>
</dbReference>
<gene>
    <name evidence="2" type="ORF">KC729_17250</name>
</gene>
<proteinExistence type="predicted"/>
<accession>A0A956M252</accession>
<evidence type="ECO:0000313" key="2">
    <source>
        <dbReference type="EMBL" id="MCA9729438.1"/>
    </source>
</evidence>
<dbReference type="InterPro" id="IPR011250">
    <property type="entry name" value="OMP/PagP_B-barrel"/>
</dbReference>
<dbReference type="EMBL" id="JAGQHR010000695">
    <property type="protein sequence ID" value="MCA9729438.1"/>
    <property type="molecule type" value="Genomic_DNA"/>
</dbReference>
<dbReference type="AlphaFoldDB" id="A0A956M252"/>
<organism evidence="2 3">
    <name type="scientific">Eiseniibacteriota bacterium</name>
    <dbReference type="NCBI Taxonomy" id="2212470"/>
    <lineage>
        <taxon>Bacteria</taxon>
        <taxon>Candidatus Eiseniibacteriota</taxon>
    </lineage>
</organism>